<reference evidence="7 8" key="1">
    <citation type="submission" date="2019-04" db="EMBL/GenBank/DDBJ databases">
        <title>Isachenkonia alkalipeptolytica gen. nov. sp. nov. a new anaerobic, alkiliphilic organothrophic bacterium capable to reduce synthesized ferrihydrite isolated from a soda lake.</title>
        <authorList>
            <person name="Toshchakov S.V."/>
            <person name="Zavarzina D.G."/>
            <person name="Zhilina T.N."/>
            <person name="Kostrikina N.A."/>
            <person name="Kublanov I.V."/>
        </authorList>
    </citation>
    <scope>NUCLEOTIDE SEQUENCE [LARGE SCALE GENOMIC DNA]</scope>
    <source>
        <strain evidence="7 8">Z-1701</strain>
    </source>
</reference>
<feature type="transmembrane region" description="Helical" evidence="5">
    <location>
        <begin position="357"/>
        <end position="375"/>
    </location>
</feature>
<evidence type="ECO:0000256" key="3">
    <source>
        <dbReference type="ARBA" id="ARBA00022989"/>
    </source>
</evidence>
<evidence type="ECO:0000313" key="8">
    <source>
        <dbReference type="Proteomes" id="UP000449710"/>
    </source>
</evidence>
<evidence type="ECO:0000313" key="7">
    <source>
        <dbReference type="EMBL" id="NBG89533.1"/>
    </source>
</evidence>
<sequence length="391" mass="45752">LYFVRFNIDIGFSLKSYMVITFFGFVLLHKHLKFTNLFLFEKLMLFFILISSMSALNFRYPGAHLRFIFVYFVILFFYFVVRGLILNVETEKIESCIEKSGYIAVWFSIIYFVMGAIALGFVFRGNNIDIYGLVIDRNIPRLTGTVHDPNIFVFFITPYFYYVATHLNSKKNIVGFVVALLCIVLTFSRGGHLGVLAGVIVLLLFSKKRLKQLKIGVIFLVSILVLYSFKDFLPIDPFEFISSRFLSANLDGGSGRKRLWANAINTFKDNPIFGIGINATRDYSIEFYSRGGYVHNTFLEVLSEMGIVGFTVYVSFWASILYYSIKITRTRKNLFILCTFVSMFFQIQFLSILYNEMFYFMILILYRYYYEYINVKLKEKYENKLAINMRR</sequence>
<keyword evidence="7" id="KW-0436">Ligase</keyword>
<comment type="caution">
    <text evidence="7">The sequence shown here is derived from an EMBL/GenBank/DDBJ whole genome shotgun (WGS) entry which is preliminary data.</text>
</comment>
<feature type="transmembrane region" description="Helical" evidence="5">
    <location>
        <begin position="334"/>
        <end position="351"/>
    </location>
</feature>
<evidence type="ECO:0000256" key="4">
    <source>
        <dbReference type="ARBA" id="ARBA00023136"/>
    </source>
</evidence>
<dbReference type="RefSeq" id="WP_236660385.1">
    <property type="nucleotide sequence ID" value="NZ_SUMG01000028.1"/>
</dbReference>
<evidence type="ECO:0000256" key="2">
    <source>
        <dbReference type="ARBA" id="ARBA00022692"/>
    </source>
</evidence>
<organism evidence="7 8">
    <name type="scientific">Isachenkonia alkalipeptolytica</name>
    <dbReference type="NCBI Taxonomy" id="2565777"/>
    <lineage>
        <taxon>Bacteria</taxon>
        <taxon>Bacillati</taxon>
        <taxon>Bacillota</taxon>
        <taxon>Clostridia</taxon>
        <taxon>Eubacteriales</taxon>
        <taxon>Clostridiaceae</taxon>
        <taxon>Isachenkonia</taxon>
    </lineage>
</organism>
<feature type="transmembrane region" description="Helical" evidence="5">
    <location>
        <begin position="6"/>
        <end position="28"/>
    </location>
</feature>
<keyword evidence="3 5" id="KW-1133">Transmembrane helix</keyword>
<dbReference type="InterPro" id="IPR007016">
    <property type="entry name" value="O-antigen_ligase-rel_domated"/>
</dbReference>
<feature type="transmembrane region" description="Helical" evidence="5">
    <location>
        <begin position="68"/>
        <end position="88"/>
    </location>
</feature>
<dbReference type="Proteomes" id="UP000449710">
    <property type="component" value="Unassembled WGS sequence"/>
</dbReference>
<feature type="transmembrane region" description="Helical" evidence="5">
    <location>
        <begin position="37"/>
        <end position="56"/>
    </location>
</feature>
<evidence type="ECO:0000259" key="6">
    <source>
        <dbReference type="Pfam" id="PF04932"/>
    </source>
</evidence>
<protein>
    <submittedName>
        <fullName evidence="7">O-antigen ligase family protein</fullName>
    </submittedName>
</protein>
<dbReference type="PANTHER" id="PTHR37422:SF23">
    <property type="entry name" value="TEICHURONIC ACID BIOSYNTHESIS PROTEIN TUAE"/>
    <property type="match status" value="1"/>
</dbReference>
<dbReference type="GO" id="GO:0016020">
    <property type="term" value="C:membrane"/>
    <property type="evidence" value="ECO:0007669"/>
    <property type="project" value="UniProtKB-SubCell"/>
</dbReference>
<evidence type="ECO:0000256" key="1">
    <source>
        <dbReference type="ARBA" id="ARBA00004141"/>
    </source>
</evidence>
<dbReference type="GO" id="GO:0016874">
    <property type="term" value="F:ligase activity"/>
    <property type="evidence" value="ECO:0007669"/>
    <property type="project" value="UniProtKB-KW"/>
</dbReference>
<dbReference type="AlphaFoldDB" id="A0AA44BF12"/>
<evidence type="ECO:0000256" key="5">
    <source>
        <dbReference type="SAM" id="Phobius"/>
    </source>
</evidence>
<gene>
    <name evidence="7" type="ORF">ISALK_13640</name>
</gene>
<accession>A0AA44BF12</accession>
<comment type="subcellular location">
    <subcellularLocation>
        <location evidence="1">Membrane</location>
        <topology evidence="1">Multi-pass membrane protein</topology>
    </subcellularLocation>
</comment>
<name>A0AA44BF12_9CLOT</name>
<dbReference type="PANTHER" id="PTHR37422">
    <property type="entry name" value="TEICHURONIC ACID BIOSYNTHESIS PROTEIN TUAE"/>
    <property type="match status" value="1"/>
</dbReference>
<feature type="transmembrane region" description="Helical" evidence="5">
    <location>
        <begin position="100"/>
        <end position="123"/>
    </location>
</feature>
<dbReference type="EMBL" id="SUMG01000028">
    <property type="protein sequence ID" value="NBG89533.1"/>
    <property type="molecule type" value="Genomic_DNA"/>
</dbReference>
<keyword evidence="4 5" id="KW-0472">Membrane</keyword>
<feature type="domain" description="O-antigen ligase-related" evidence="6">
    <location>
        <begin position="175"/>
        <end position="314"/>
    </location>
</feature>
<feature type="non-terminal residue" evidence="7">
    <location>
        <position position="1"/>
    </location>
</feature>
<dbReference type="InterPro" id="IPR051533">
    <property type="entry name" value="WaaL-like"/>
</dbReference>
<dbReference type="Pfam" id="PF04932">
    <property type="entry name" value="Wzy_C"/>
    <property type="match status" value="1"/>
</dbReference>
<feature type="transmembrane region" description="Helical" evidence="5">
    <location>
        <begin position="173"/>
        <end position="205"/>
    </location>
</feature>
<feature type="transmembrane region" description="Helical" evidence="5">
    <location>
        <begin position="305"/>
        <end position="325"/>
    </location>
</feature>
<proteinExistence type="predicted"/>
<keyword evidence="8" id="KW-1185">Reference proteome</keyword>
<keyword evidence="2 5" id="KW-0812">Transmembrane</keyword>
<feature type="transmembrane region" description="Helical" evidence="5">
    <location>
        <begin position="212"/>
        <end position="229"/>
    </location>
</feature>